<organism evidence="9 10">
    <name type="scientific">Acidianus brierleyi</name>
    <dbReference type="NCBI Taxonomy" id="41673"/>
    <lineage>
        <taxon>Archaea</taxon>
        <taxon>Thermoproteota</taxon>
        <taxon>Thermoprotei</taxon>
        <taxon>Sulfolobales</taxon>
        <taxon>Sulfolobaceae</taxon>
        <taxon>Acidianus</taxon>
    </lineage>
</organism>
<evidence type="ECO:0000313" key="9">
    <source>
        <dbReference type="EMBL" id="AWR94569.1"/>
    </source>
</evidence>
<keyword evidence="6 7" id="KW-0472">Membrane</keyword>
<feature type="transmembrane region" description="Helical" evidence="7">
    <location>
        <begin position="502"/>
        <end position="520"/>
    </location>
</feature>
<feature type="transmembrane region" description="Helical" evidence="7">
    <location>
        <begin position="785"/>
        <end position="808"/>
    </location>
</feature>
<feature type="transmembrane region" description="Helical" evidence="7">
    <location>
        <begin position="444"/>
        <end position="464"/>
    </location>
</feature>
<dbReference type="GO" id="GO:0005886">
    <property type="term" value="C:plasma membrane"/>
    <property type="evidence" value="ECO:0007669"/>
    <property type="project" value="UniProtKB-SubCell"/>
</dbReference>
<accession>A0A2U9IEX8</accession>
<keyword evidence="10" id="KW-1185">Reference proteome</keyword>
<reference evidence="9 10" key="1">
    <citation type="submission" date="2018-05" db="EMBL/GenBank/DDBJ databases">
        <title>Complete Genome Sequences of Extremely Thermoacidophilic, Metal-Mobilizing Type-Strain Members of the Archaeal Family Sulfolobaceae: Acidianus brierleyi DSM-1651T, Acidianus sulfidivorans DSM-18786T, Metallosphaera hakonensis DSM-7519T, and Metallosphaera prunae DSM-10039T.</title>
        <authorList>
            <person name="Counts J.A."/>
            <person name="Kelly R.M."/>
        </authorList>
    </citation>
    <scope>NUCLEOTIDE SEQUENCE [LARGE SCALE GENOMIC DNA]</scope>
    <source>
        <strain evidence="9 10">DSM 1651</strain>
    </source>
</reference>
<feature type="domain" description="Membrane transport protein MMPL" evidence="8">
    <location>
        <begin position="294"/>
        <end position="457"/>
    </location>
</feature>
<dbReference type="Proteomes" id="UP000248044">
    <property type="component" value="Chromosome"/>
</dbReference>
<dbReference type="AlphaFoldDB" id="A0A2U9IEX8"/>
<evidence type="ECO:0000256" key="5">
    <source>
        <dbReference type="ARBA" id="ARBA00022989"/>
    </source>
</evidence>
<evidence type="ECO:0000256" key="2">
    <source>
        <dbReference type="ARBA" id="ARBA00010157"/>
    </source>
</evidence>
<comment type="similarity">
    <text evidence="2">Belongs to the resistance-nodulation-cell division (RND) (TC 2.A.6) family. MmpL subfamily.</text>
</comment>
<feature type="transmembrane region" description="Helical" evidence="7">
    <location>
        <begin position="315"/>
        <end position="332"/>
    </location>
</feature>
<dbReference type="EMBL" id="CP029289">
    <property type="protein sequence ID" value="AWR94569.1"/>
    <property type="molecule type" value="Genomic_DNA"/>
</dbReference>
<evidence type="ECO:0000256" key="4">
    <source>
        <dbReference type="ARBA" id="ARBA00022692"/>
    </source>
</evidence>
<dbReference type="InterPro" id="IPR050545">
    <property type="entry name" value="Mycobact_MmpL"/>
</dbReference>
<dbReference type="Gene3D" id="1.20.1640.10">
    <property type="entry name" value="Multidrug efflux transporter AcrB transmembrane domain"/>
    <property type="match status" value="2"/>
</dbReference>
<keyword evidence="3" id="KW-1003">Cell membrane</keyword>
<feature type="transmembrane region" description="Helical" evidence="7">
    <location>
        <begin position="339"/>
        <end position="360"/>
    </location>
</feature>
<evidence type="ECO:0000256" key="6">
    <source>
        <dbReference type="ARBA" id="ARBA00023136"/>
    </source>
</evidence>
<feature type="transmembrane region" description="Helical" evidence="7">
    <location>
        <begin position="366"/>
        <end position="391"/>
    </location>
</feature>
<evidence type="ECO:0000313" key="10">
    <source>
        <dbReference type="Proteomes" id="UP000248044"/>
    </source>
</evidence>
<evidence type="ECO:0000256" key="3">
    <source>
        <dbReference type="ARBA" id="ARBA00022475"/>
    </source>
</evidence>
<sequence>MKKSLITVIPWLLLIVILSPITLQIQNYFVYSDSPFLSNEYPSVTVSRVLDNYFNFSQDSTLYIIINGNYNQSLNQIDKNSKYLEDYRIVTPFQYINETKNEYSKEISELANITAAYLEPFHRIYNNLTILKYNLLKNFTNFECQLNVSFGIPLDKYHSNSSKAKEFLVAYSILTKNETKLNAARDAGAYVFKDPYILFFSFNNYSNFSLAYNFLKTFNNYSEIIYEITGKYIPESALVNPYNFSLTEVKNRILPPPISLSNFHKGNEWLFLIQIPKNESLIDVENFIKNTNGTVTGHFAIYAQSAYYTESNLKLIDIVTIILVGSLLIILLRSLLPILLLLASAVIGIEISYTLLYLLTFTGYQIYYISGLVIPPIVFGITIDYSILFIYRYFEEIKKKSNNPIKTALKTAGKGAIFSGLSITLGFMSFVFSPSPLLKNIGEALITASISSIIPAVIFTYTALKAIPISWLGYPRRDIPSPVDSRIKYLEKVASSSIHRKTIVIFVMIILTLFSFSVFYTHSTNININEIVPSYSSSVIGEKYLLNLFNYSIDYIIIHGNPNITYTKVYNLSKYIISNNGLVYSTFSINNIILNKSEYIPQFYRDNYTLVEAYIPYPVFSSKAIDFTKSIINQGYEVGGSNAQRIYIVNNTVSNYYNFVLPFTILIIIFYLFVILGSIVVPIRLALTLIVSSLTGVATMDLVFHSVYWLSPLIVFAMLFSIGIDYDMFIILRIIEEKGSEEKRILTGIKNSGLVVTAAGLILAGAFFSLVATNMRFLQEIGFSVGFSVLFDTFIVRPIFVPAIMSFLKQYNWWPKIRKIIR</sequence>
<feature type="transmembrane region" description="Helical" evidence="7">
    <location>
        <begin position="710"/>
        <end position="732"/>
    </location>
</feature>
<dbReference type="SUPFAM" id="SSF82866">
    <property type="entry name" value="Multidrug efflux transporter AcrB transmembrane domain"/>
    <property type="match status" value="2"/>
</dbReference>
<dbReference type="PANTHER" id="PTHR33406">
    <property type="entry name" value="MEMBRANE PROTEIN MJ1562-RELATED"/>
    <property type="match status" value="1"/>
</dbReference>
<name>A0A2U9IEX8_9CREN</name>
<evidence type="ECO:0000259" key="8">
    <source>
        <dbReference type="Pfam" id="PF03176"/>
    </source>
</evidence>
<dbReference type="PANTHER" id="PTHR33406:SF6">
    <property type="entry name" value="MEMBRANE PROTEIN YDGH-RELATED"/>
    <property type="match status" value="1"/>
</dbReference>
<feature type="domain" description="Membrane transport protein MMPL" evidence="8">
    <location>
        <begin position="659"/>
        <end position="818"/>
    </location>
</feature>
<dbReference type="KEGG" id="abri:DFR85_08145"/>
<dbReference type="Pfam" id="PF03176">
    <property type="entry name" value="MMPL"/>
    <property type="match status" value="2"/>
</dbReference>
<gene>
    <name evidence="9" type="ORF">DFR85_08145</name>
</gene>
<feature type="transmembrane region" description="Helical" evidence="7">
    <location>
        <begin position="656"/>
        <end position="676"/>
    </location>
</feature>
<proteinExistence type="inferred from homology"/>
<feature type="transmembrane region" description="Helical" evidence="7">
    <location>
        <begin position="753"/>
        <end position="773"/>
    </location>
</feature>
<comment type="subcellular location">
    <subcellularLocation>
        <location evidence="1">Cell membrane</location>
        <topology evidence="1">Multi-pass membrane protein</topology>
    </subcellularLocation>
</comment>
<evidence type="ECO:0000256" key="7">
    <source>
        <dbReference type="SAM" id="Phobius"/>
    </source>
</evidence>
<keyword evidence="4 7" id="KW-0812">Transmembrane</keyword>
<dbReference type="OrthoDB" id="42357at2157"/>
<dbReference type="GeneID" id="36832119"/>
<dbReference type="RefSeq" id="WP_110270450.1">
    <property type="nucleotide sequence ID" value="NZ_CP029289.2"/>
</dbReference>
<evidence type="ECO:0000256" key="1">
    <source>
        <dbReference type="ARBA" id="ARBA00004651"/>
    </source>
</evidence>
<keyword evidence="5 7" id="KW-1133">Transmembrane helix</keyword>
<protein>
    <submittedName>
        <fullName evidence="9">Antibiotic transporter</fullName>
    </submittedName>
</protein>
<dbReference type="InterPro" id="IPR004869">
    <property type="entry name" value="MMPL_dom"/>
</dbReference>
<feature type="transmembrane region" description="Helical" evidence="7">
    <location>
        <begin position="412"/>
        <end position="432"/>
    </location>
</feature>